<organism evidence="3 4">
    <name type="scientific">Limosilactobacillus fastidiosus</name>
    <dbReference type="NCBI Taxonomy" id="2759855"/>
    <lineage>
        <taxon>Bacteria</taxon>
        <taxon>Bacillati</taxon>
        <taxon>Bacillota</taxon>
        <taxon>Bacilli</taxon>
        <taxon>Lactobacillales</taxon>
        <taxon>Lactobacillaceae</taxon>
        <taxon>Limosilactobacillus</taxon>
    </lineage>
</organism>
<keyword evidence="1" id="KW-1133">Transmembrane helix</keyword>
<evidence type="ECO:0000313" key="5">
    <source>
        <dbReference type="Proteomes" id="UP000544052"/>
    </source>
</evidence>
<protein>
    <submittedName>
        <fullName evidence="3">Uncharacterized protein</fullName>
    </submittedName>
</protein>
<evidence type="ECO:0000313" key="2">
    <source>
        <dbReference type="EMBL" id="MBB1063178.1"/>
    </source>
</evidence>
<keyword evidence="1" id="KW-0812">Transmembrane</keyword>
<accession>A0A7W3TY31</accession>
<evidence type="ECO:0000313" key="3">
    <source>
        <dbReference type="EMBL" id="MBB1085406.1"/>
    </source>
</evidence>
<reference evidence="4 5" key="1">
    <citation type="submission" date="2020-07" db="EMBL/GenBank/DDBJ databases">
        <title>Description of Limosilactobacillus balticus sp. nov., Limosilactobacillus agrestis sp. nov., Limosilactobacillus albertensis sp. nov., Limosilactobacillus rudii sp. nov., Limosilactobacillus fastidiosus sp. nov., five novel Limosilactobacillus species isolated from the vertebrate gastrointestinal tract, and proposal of 6 subspecies of Limosilactobacillus reuteri adapted to the gastrointestinal tract of specific vertebrate hosts.</title>
        <authorList>
            <person name="Li F."/>
            <person name="Cheng C."/>
            <person name="Zheng J."/>
            <person name="Quevedo R.M."/>
            <person name="Li J."/>
            <person name="Roos S."/>
            <person name="Gaenzle M.G."/>
            <person name="Walter J."/>
        </authorList>
    </citation>
    <scope>NUCLEOTIDE SEQUENCE [LARGE SCALE GENOMIC DNA]</scope>
    <source>
        <strain evidence="3 4">WF-MA3-C</strain>
        <strain evidence="2 5">WF-MO7-1</strain>
    </source>
</reference>
<sequence>MIIHSRPSREVQRHRDLEKQIKGNWGSEETSADDERKNILGYQVVKFLIILVGILTFVVMIIGFCQPLTNP</sequence>
<dbReference type="Proteomes" id="UP000518255">
    <property type="component" value="Unassembled WGS sequence"/>
</dbReference>
<name>A0A7W3TY31_9LACO</name>
<dbReference type="Proteomes" id="UP000544052">
    <property type="component" value="Unassembled WGS sequence"/>
</dbReference>
<dbReference type="EMBL" id="JACIUZ010000036">
    <property type="protein sequence ID" value="MBB1063178.1"/>
    <property type="molecule type" value="Genomic_DNA"/>
</dbReference>
<dbReference type="AlphaFoldDB" id="A0A7W3TY31"/>
<comment type="caution">
    <text evidence="3">The sequence shown here is derived from an EMBL/GenBank/DDBJ whole genome shotgun (WGS) entry which is preliminary data.</text>
</comment>
<keyword evidence="1" id="KW-0472">Membrane</keyword>
<dbReference type="EMBL" id="JACIUY010000042">
    <property type="protein sequence ID" value="MBB1085406.1"/>
    <property type="molecule type" value="Genomic_DNA"/>
</dbReference>
<evidence type="ECO:0000256" key="1">
    <source>
        <dbReference type="SAM" id="Phobius"/>
    </source>
</evidence>
<keyword evidence="5" id="KW-1185">Reference proteome</keyword>
<feature type="transmembrane region" description="Helical" evidence="1">
    <location>
        <begin position="44"/>
        <end position="64"/>
    </location>
</feature>
<gene>
    <name evidence="3" type="ORF">H5R63_01065</name>
    <name evidence="2" type="ORF">H5R64_05295</name>
</gene>
<dbReference type="RefSeq" id="WP_182580224.1">
    <property type="nucleotide sequence ID" value="NZ_JACIUY010000042.1"/>
</dbReference>
<proteinExistence type="predicted"/>
<evidence type="ECO:0000313" key="4">
    <source>
        <dbReference type="Proteomes" id="UP000518255"/>
    </source>
</evidence>